<dbReference type="OrthoDB" id="3245731at2759"/>
<keyword evidence="3" id="KW-1185">Reference proteome</keyword>
<gene>
    <name evidence="2" type="ORF">H0H81_003093</name>
</gene>
<proteinExistence type="predicted"/>
<evidence type="ECO:0000313" key="2">
    <source>
        <dbReference type="EMBL" id="KAG5637822.1"/>
    </source>
</evidence>
<protein>
    <submittedName>
        <fullName evidence="2">Uncharacterized protein</fullName>
    </submittedName>
</protein>
<dbReference type="AlphaFoldDB" id="A0A9P7FZ86"/>
<reference evidence="2" key="1">
    <citation type="submission" date="2021-02" db="EMBL/GenBank/DDBJ databases">
        <authorList>
            <person name="Nieuwenhuis M."/>
            <person name="Van De Peppel L.J.J."/>
        </authorList>
    </citation>
    <scope>NUCLEOTIDE SEQUENCE</scope>
    <source>
        <strain evidence="2">D49</strain>
    </source>
</reference>
<reference evidence="2" key="2">
    <citation type="submission" date="2021-10" db="EMBL/GenBank/DDBJ databases">
        <title>Phylogenomics reveals ancestral predisposition of the termite-cultivated fungus Termitomyces towards a domesticated lifestyle.</title>
        <authorList>
            <person name="Auxier B."/>
            <person name="Grum-Grzhimaylo A."/>
            <person name="Cardenas M.E."/>
            <person name="Lodge J.D."/>
            <person name="Laessoe T."/>
            <person name="Pedersen O."/>
            <person name="Smith M.E."/>
            <person name="Kuyper T.W."/>
            <person name="Franco-Molano E.A."/>
            <person name="Baroni T.J."/>
            <person name="Aanen D.K."/>
        </authorList>
    </citation>
    <scope>NUCLEOTIDE SEQUENCE</scope>
    <source>
        <strain evidence="2">D49</strain>
    </source>
</reference>
<comment type="caution">
    <text evidence="2">The sequence shown here is derived from an EMBL/GenBank/DDBJ whole genome shotgun (WGS) entry which is preliminary data.</text>
</comment>
<name>A0A9P7FZ86_9AGAR</name>
<dbReference type="EMBL" id="JABCKI010005801">
    <property type="protein sequence ID" value="KAG5637822.1"/>
    <property type="molecule type" value="Genomic_DNA"/>
</dbReference>
<accession>A0A9P7FZ86</accession>
<evidence type="ECO:0000313" key="3">
    <source>
        <dbReference type="Proteomes" id="UP000717328"/>
    </source>
</evidence>
<dbReference type="Proteomes" id="UP000717328">
    <property type="component" value="Unassembled WGS sequence"/>
</dbReference>
<evidence type="ECO:0000256" key="1">
    <source>
        <dbReference type="SAM" id="MobiDB-lite"/>
    </source>
</evidence>
<sequence length="287" mass="30183">MPHATPATPAPAPAPTRNNPLKRGLPTRGADPDGAGSFTSANTPEYIILRYVLKNLTPEQLQTTLYQGMAALRPAQIAALLEALQSVGVVKDKDLRVAEEQTQRHCVRCHKPYVEKDNARDACRIAHMQPELIENETVLTHPGTHPLGVAGATKVTINIAQPAPLQNNRGGNAALIGAIARAGPGGVVLQPPPAQTVQKMMCVEVVYGCCGLRAKVSGGAPGLCFMGRHTTRPENADYDKYPRLLTCDRRGCYQAPAVPRAGPAGALVPARAANAGPAPGVDAPTQA</sequence>
<organism evidence="2 3">
    <name type="scientific">Sphagnurus paluster</name>
    <dbReference type="NCBI Taxonomy" id="117069"/>
    <lineage>
        <taxon>Eukaryota</taxon>
        <taxon>Fungi</taxon>
        <taxon>Dikarya</taxon>
        <taxon>Basidiomycota</taxon>
        <taxon>Agaricomycotina</taxon>
        <taxon>Agaricomycetes</taxon>
        <taxon>Agaricomycetidae</taxon>
        <taxon>Agaricales</taxon>
        <taxon>Tricholomatineae</taxon>
        <taxon>Lyophyllaceae</taxon>
        <taxon>Sphagnurus</taxon>
    </lineage>
</organism>
<feature type="region of interest" description="Disordered" evidence="1">
    <location>
        <begin position="1"/>
        <end position="39"/>
    </location>
</feature>